<dbReference type="GO" id="GO:0009279">
    <property type="term" value="C:cell outer membrane"/>
    <property type="evidence" value="ECO:0007669"/>
    <property type="project" value="UniProtKB-SubCell"/>
</dbReference>
<comment type="function">
    <text evidence="4">Part of the outer membrane protein assembly complex, which is involved in assembly and insertion of beta-barrel proteins into the outer membrane.</text>
</comment>
<dbReference type="EMBL" id="RBIN01000002">
    <property type="protein sequence ID" value="RKR06911.1"/>
    <property type="molecule type" value="Genomic_DNA"/>
</dbReference>
<dbReference type="Proteomes" id="UP000281975">
    <property type="component" value="Unassembled WGS sequence"/>
</dbReference>
<dbReference type="InterPro" id="IPR017687">
    <property type="entry name" value="BamB"/>
</dbReference>
<keyword evidence="1 4" id="KW-0732">Signal</keyword>
<dbReference type="GO" id="GO:0043165">
    <property type="term" value="P:Gram-negative-bacterium-type cell outer membrane assembly"/>
    <property type="evidence" value="ECO:0007669"/>
    <property type="project" value="UniProtKB-UniRule"/>
</dbReference>
<dbReference type="InterPro" id="IPR002372">
    <property type="entry name" value="PQQ_rpt_dom"/>
</dbReference>
<keyword evidence="4" id="KW-0449">Lipoprotein</keyword>
<protein>
    <recommendedName>
        <fullName evidence="4">Outer membrane protein assembly factor BamB</fullName>
    </recommendedName>
</protein>
<dbReference type="NCBIfam" id="TIGR03300">
    <property type="entry name" value="assembly_YfgL"/>
    <property type="match status" value="1"/>
</dbReference>
<comment type="subcellular location">
    <subcellularLocation>
        <location evidence="4">Cell outer membrane</location>
        <topology evidence="4">Lipid-anchor</topology>
    </subcellularLocation>
</comment>
<keyword evidence="2 4" id="KW-0472">Membrane</keyword>
<keyword evidence="3 4" id="KW-0998">Cell outer membrane</keyword>
<dbReference type="SUPFAM" id="SSF50998">
    <property type="entry name" value="Quinoprotein alcohol dehydrogenase-like"/>
    <property type="match status" value="1"/>
</dbReference>
<organism evidence="7 8">
    <name type="scientific">Kushneria sinocarnis</name>
    <dbReference type="NCBI Taxonomy" id="595502"/>
    <lineage>
        <taxon>Bacteria</taxon>
        <taxon>Pseudomonadati</taxon>
        <taxon>Pseudomonadota</taxon>
        <taxon>Gammaproteobacteria</taxon>
        <taxon>Oceanospirillales</taxon>
        <taxon>Halomonadaceae</taxon>
        <taxon>Kushneria</taxon>
    </lineage>
</organism>
<evidence type="ECO:0000256" key="3">
    <source>
        <dbReference type="ARBA" id="ARBA00023237"/>
    </source>
</evidence>
<comment type="similarity">
    <text evidence="4">Belongs to the BamB family.</text>
</comment>
<dbReference type="RefSeq" id="WP_121171669.1">
    <property type="nucleotide sequence ID" value="NZ_RBIN01000002.1"/>
</dbReference>
<comment type="caution">
    <text evidence="7">The sequence shown here is derived from an EMBL/GenBank/DDBJ whole genome shotgun (WGS) entry which is preliminary data.</text>
</comment>
<evidence type="ECO:0000313" key="7">
    <source>
        <dbReference type="EMBL" id="RKR06911.1"/>
    </source>
</evidence>
<evidence type="ECO:0000256" key="4">
    <source>
        <dbReference type="HAMAP-Rule" id="MF_00923"/>
    </source>
</evidence>
<reference evidence="7 8" key="1">
    <citation type="submission" date="2018-10" db="EMBL/GenBank/DDBJ databases">
        <title>Genomic Encyclopedia of Type Strains, Phase IV (KMG-IV): sequencing the most valuable type-strain genomes for metagenomic binning, comparative biology and taxonomic classification.</title>
        <authorList>
            <person name="Goeker M."/>
        </authorList>
    </citation>
    <scope>NUCLEOTIDE SEQUENCE [LARGE SCALE GENOMIC DNA]</scope>
    <source>
        <strain evidence="7 8">DSM 23229</strain>
    </source>
</reference>
<dbReference type="OrthoDB" id="5173551at2"/>
<dbReference type="SMART" id="SM00564">
    <property type="entry name" value="PQQ"/>
    <property type="match status" value="7"/>
</dbReference>
<dbReference type="HAMAP" id="MF_00923">
    <property type="entry name" value="OM_assembly_BamB"/>
    <property type="match status" value="1"/>
</dbReference>
<proteinExistence type="inferred from homology"/>
<dbReference type="InterPro" id="IPR011047">
    <property type="entry name" value="Quinoprotein_ADH-like_sf"/>
</dbReference>
<feature type="domain" description="Pyrrolo-quinoline quinone repeat" evidence="6">
    <location>
        <begin position="79"/>
        <end position="311"/>
    </location>
</feature>
<dbReference type="AlphaFoldDB" id="A0A420WZX9"/>
<name>A0A420WZX9_9GAMM</name>
<comment type="subunit">
    <text evidence="4">Part of the Bam complex.</text>
</comment>
<feature type="chain" id="PRO_5019592801" description="Outer membrane protein assembly factor BamB" evidence="5">
    <location>
        <begin position="32"/>
        <end position="392"/>
    </location>
</feature>
<dbReference type="PANTHER" id="PTHR34512:SF30">
    <property type="entry name" value="OUTER MEMBRANE PROTEIN ASSEMBLY FACTOR BAMB"/>
    <property type="match status" value="1"/>
</dbReference>
<dbReference type="Gene3D" id="2.130.10.10">
    <property type="entry name" value="YVTN repeat-like/Quinoprotein amine dehydrogenase"/>
    <property type="match status" value="1"/>
</dbReference>
<dbReference type="GO" id="GO:0051205">
    <property type="term" value="P:protein insertion into membrane"/>
    <property type="evidence" value="ECO:0007669"/>
    <property type="project" value="UniProtKB-UniRule"/>
</dbReference>
<evidence type="ECO:0000313" key="8">
    <source>
        <dbReference type="Proteomes" id="UP000281975"/>
    </source>
</evidence>
<dbReference type="PROSITE" id="PS51257">
    <property type="entry name" value="PROKAR_LIPOPROTEIN"/>
    <property type="match status" value="1"/>
</dbReference>
<evidence type="ECO:0000256" key="1">
    <source>
        <dbReference type="ARBA" id="ARBA00022729"/>
    </source>
</evidence>
<feature type="signal peptide" evidence="5">
    <location>
        <begin position="1"/>
        <end position="31"/>
    </location>
</feature>
<dbReference type="InterPro" id="IPR018391">
    <property type="entry name" value="PQQ_b-propeller_rpt"/>
</dbReference>
<evidence type="ECO:0000256" key="2">
    <source>
        <dbReference type="ARBA" id="ARBA00023136"/>
    </source>
</evidence>
<accession>A0A420WZX9</accession>
<sequence length="392" mass="41962">MTVSASRPALRILTCAAALTLLAGCSGNVQENPPKPLTDFTPSAELDGQWSAGIGSLSRARYPITPAISSDTIYAASASGHLKAIDIDSGEVRWEQDLDARISSGLTFDSGRLYFGTRNGEVMALDGESGDVAWQSTVSSEVLAPPQLNSSLVVVQSVDGALTALDRFSGEQQWLYTSSQPALTLRGTGTPRTIEPVTFAGFANGRLGVFDNRNGQQLWDMRVAVPKGRTAVEQLVDLDGQPVLTEDGRLFVTSYNGRVMALNARNGDTLWSRDESSYLTPVRVGDHLFTVNSRSEVLALDVDTGRVIWKQDALSGRNLTAPVFIDGELAMGDYQGYVHLLDAETGEIAGRTHAGGDGISVRPLTDGNQLYVFTNDGELIDYDLKQLSGNGG</sequence>
<dbReference type="InterPro" id="IPR015943">
    <property type="entry name" value="WD40/YVTN_repeat-like_dom_sf"/>
</dbReference>
<evidence type="ECO:0000256" key="5">
    <source>
        <dbReference type="SAM" id="SignalP"/>
    </source>
</evidence>
<keyword evidence="4" id="KW-0564">Palmitate</keyword>
<feature type="domain" description="Pyrrolo-quinoline quinone repeat" evidence="6">
    <location>
        <begin position="322"/>
        <end position="385"/>
    </location>
</feature>
<dbReference type="Pfam" id="PF13360">
    <property type="entry name" value="PQQ_2"/>
    <property type="match status" value="2"/>
</dbReference>
<dbReference type="PANTHER" id="PTHR34512">
    <property type="entry name" value="CELL SURFACE PROTEIN"/>
    <property type="match status" value="1"/>
</dbReference>
<gene>
    <name evidence="4" type="primary">bamB</name>
    <name evidence="7" type="ORF">C7446_0911</name>
</gene>
<keyword evidence="8" id="KW-1185">Reference proteome</keyword>
<evidence type="ECO:0000259" key="6">
    <source>
        <dbReference type="Pfam" id="PF13360"/>
    </source>
</evidence>